<dbReference type="PIRSF" id="PIRSF000103">
    <property type="entry name" value="HIBADH"/>
    <property type="match status" value="1"/>
</dbReference>
<dbReference type="GO" id="GO:0050661">
    <property type="term" value="F:NADP binding"/>
    <property type="evidence" value="ECO:0007669"/>
    <property type="project" value="InterPro"/>
</dbReference>
<dbReference type="GO" id="GO:0051287">
    <property type="term" value="F:NAD binding"/>
    <property type="evidence" value="ECO:0007669"/>
    <property type="project" value="InterPro"/>
</dbReference>
<keyword evidence="2" id="KW-0560">Oxidoreductase</keyword>
<dbReference type="Pfam" id="PF03446">
    <property type="entry name" value="NAD_binding_2"/>
    <property type="match status" value="1"/>
</dbReference>
<evidence type="ECO:0000256" key="1">
    <source>
        <dbReference type="ARBA" id="ARBA00009080"/>
    </source>
</evidence>
<reference evidence="7" key="1">
    <citation type="submission" date="2022-01" db="EMBL/GenBank/DDBJ databases">
        <title>Genome-Based Taxonomic Classification of the Phylum Actinobacteria.</title>
        <authorList>
            <person name="Gao Y."/>
        </authorList>
    </citation>
    <scope>NUCLEOTIDE SEQUENCE</scope>
    <source>
        <strain evidence="7">KLBMP 8922</strain>
    </source>
</reference>
<organism evidence="7 8">
    <name type="scientific">Yinghuangia soli</name>
    <dbReference type="NCBI Taxonomy" id="2908204"/>
    <lineage>
        <taxon>Bacteria</taxon>
        <taxon>Bacillati</taxon>
        <taxon>Actinomycetota</taxon>
        <taxon>Actinomycetes</taxon>
        <taxon>Kitasatosporales</taxon>
        <taxon>Streptomycetaceae</taxon>
        <taxon>Yinghuangia</taxon>
    </lineage>
</organism>
<dbReference type="InterPro" id="IPR029154">
    <property type="entry name" value="HIBADH-like_NADP-bd"/>
</dbReference>
<name>A0AA41Q3I0_9ACTN</name>
<dbReference type="Pfam" id="PF14833">
    <property type="entry name" value="NAD_binding_11"/>
    <property type="match status" value="1"/>
</dbReference>
<comment type="caution">
    <text evidence="7">The sequence shown here is derived from an EMBL/GenBank/DDBJ whole genome shotgun (WGS) entry which is preliminary data.</text>
</comment>
<accession>A0AA41Q3I0</accession>
<dbReference type="Gene3D" id="3.40.50.720">
    <property type="entry name" value="NAD(P)-binding Rossmann-like Domain"/>
    <property type="match status" value="1"/>
</dbReference>
<evidence type="ECO:0000259" key="6">
    <source>
        <dbReference type="Pfam" id="PF14833"/>
    </source>
</evidence>
<dbReference type="AlphaFoldDB" id="A0AA41Q3I0"/>
<evidence type="ECO:0000259" key="5">
    <source>
        <dbReference type="Pfam" id="PF03446"/>
    </source>
</evidence>
<dbReference type="InterPro" id="IPR013328">
    <property type="entry name" value="6PGD_dom2"/>
</dbReference>
<dbReference type="InterPro" id="IPR036291">
    <property type="entry name" value="NAD(P)-bd_dom_sf"/>
</dbReference>
<dbReference type="SUPFAM" id="SSF51735">
    <property type="entry name" value="NAD(P)-binding Rossmann-fold domains"/>
    <property type="match status" value="1"/>
</dbReference>
<dbReference type="EMBL" id="JAKFHA010000019">
    <property type="protein sequence ID" value="MCF2530868.1"/>
    <property type="molecule type" value="Genomic_DNA"/>
</dbReference>
<dbReference type="PANTHER" id="PTHR43580">
    <property type="entry name" value="OXIDOREDUCTASE GLYR1-RELATED"/>
    <property type="match status" value="1"/>
</dbReference>
<feature type="active site" evidence="4">
    <location>
        <position position="169"/>
    </location>
</feature>
<evidence type="ECO:0000313" key="7">
    <source>
        <dbReference type="EMBL" id="MCF2530868.1"/>
    </source>
</evidence>
<sequence>MKLAICGLGRMGTAFAEAYLKDDGFTLTAVWNRTPREIAGATAAASPAAAAASADAVLLMLFDAAASAEVLFGPDGVAAGAAPGTLVVNATTVAPEESRRLAAEASAAGLRYVEAPVLGSIPAVRAGTLHVLLGGTAEDTAEADALLVPLSPAGSRRRIGPVGSAASLKLVANLALGAAVAGLHDAVRLGAELDVPREEILTVLLRSVLGRLVENKYERLRADSYGDADFTVGALAKDLGLALASTEQPLPAVAAAHALASQAAAATPDADISALGRSVA</sequence>
<proteinExistence type="inferred from homology"/>
<dbReference type="SUPFAM" id="SSF48179">
    <property type="entry name" value="6-phosphogluconate dehydrogenase C-terminal domain-like"/>
    <property type="match status" value="1"/>
</dbReference>
<evidence type="ECO:0000256" key="3">
    <source>
        <dbReference type="ARBA" id="ARBA00023027"/>
    </source>
</evidence>
<protein>
    <submittedName>
        <fullName evidence="7">NAD(P)-binding domain-containing protein</fullName>
    </submittedName>
</protein>
<dbReference type="InterPro" id="IPR051265">
    <property type="entry name" value="HIBADH-related_NP60_sf"/>
</dbReference>
<dbReference type="GO" id="GO:0016491">
    <property type="term" value="F:oxidoreductase activity"/>
    <property type="evidence" value="ECO:0007669"/>
    <property type="project" value="UniProtKB-KW"/>
</dbReference>
<evidence type="ECO:0000256" key="4">
    <source>
        <dbReference type="PIRSR" id="PIRSR000103-1"/>
    </source>
</evidence>
<dbReference type="Proteomes" id="UP001165378">
    <property type="component" value="Unassembled WGS sequence"/>
</dbReference>
<feature type="domain" description="6-phosphogluconate dehydrogenase NADP-binding" evidence="5">
    <location>
        <begin position="2"/>
        <end position="148"/>
    </location>
</feature>
<evidence type="ECO:0000313" key="8">
    <source>
        <dbReference type="Proteomes" id="UP001165378"/>
    </source>
</evidence>
<dbReference type="Gene3D" id="1.10.1040.10">
    <property type="entry name" value="N-(1-d-carboxylethyl)-l-norvaline Dehydrogenase, domain 2"/>
    <property type="match status" value="1"/>
</dbReference>
<feature type="domain" description="3-hydroxyisobutyrate dehydrogenase-like NAD-binding" evidence="6">
    <location>
        <begin position="163"/>
        <end position="275"/>
    </location>
</feature>
<dbReference type="RefSeq" id="WP_235055537.1">
    <property type="nucleotide sequence ID" value="NZ_JAKFHA010000019.1"/>
</dbReference>
<gene>
    <name evidence="7" type="ORF">LZ495_27150</name>
</gene>
<keyword evidence="3" id="KW-0520">NAD</keyword>
<dbReference type="InterPro" id="IPR008927">
    <property type="entry name" value="6-PGluconate_DH-like_C_sf"/>
</dbReference>
<keyword evidence="8" id="KW-1185">Reference proteome</keyword>
<comment type="similarity">
    <text evidence="1">Belongs to the HIBADH-related family.</text>
</comment>
<dbReference type="PANTHER" id="PTHR43580:SF2">
    <property type="entry name" value="CYTOKINE-LIKE NUCLEAR FACTOR N-PAC"/>
    <property type="match status" value="1"/>
</dbReference>
<dbReference type="InterPro" id="IPR015815">
    <property type="entry name" value="HIBADH-related"/>
</dbReference>
<evidence type="ECO:0000256" key="2">
    <source>
        <dbReference type="ARBA" id="ARBA00023002"/>
    </source>
</evidence>
<dbReference type="InterPro" id="IPR006115">
    <property type="entry name" value="6PGDH_NADP-bd"/>
</dbReference>